<comment type="caution">
    <text evidence="13">The sequence shown here is derived from an EMBL/GenBank/DDBJ whole genome shotgun (WGS) entry which is preliminary data.</text>
</comment>
<dbReference type="PROSITE" id="PS00143">
    <property type="entry name" value="INSULINASE"/>
    <property type="match status" value="1"/>
</dbReference>
<keyword evidence="7" id="KW-0862">Zinc</keyword>
<dbReference type="InterPro" id="IPR011765">
    <property type="entry name" value="Pept_M16_N"/>
</dbReference>
<keyword evidence="3" id="KW-0645">Protease</keyword>
<dbReference type="PANTHER" id="PTHR43690:SF17">
    <property type="entry name" value="PROTEIN YHJJ"/>
    <property type="match status" value="1"/>
</dbReference>
<evidence type="ECO:0000256" key="5">
    <source>
        <dbReference type="ARBA" id="ARBA00022741"/>
    </source>
</evidence>
<keyword evidence="14" id="KW-1185">Reference proteome</keyword>
<evidence type="ECO:0000256" key="7">
    <source>
        <dbReference type="ARBA" id="ARBA00022833"/>
    </source>
</evidence>
<evidence type="ECO:0000313" key="14">
    <source>
        <dbReference type="Proteomes" id="UP000635384"/>
    </source>
</evidence>
<dbReference type="Gene3D" id="3.30.830.10">
    <property type="entry name" value="Metalloenzyme, LuxS/M16 peptidase-like"/>
    <property type="match status" value="4"/>
</dbReference>
<evidence type="ECO:0000259" key="12">
    <source>
        <dbReference type="PROSITE" id="PS50163"/>
    </source>
</evidence>
<evidence type="ECO:0000256" key="4">
    <source>
        <dbReference type="ARBA" id="ARBA00022723"/>
    </source>
</evidence>
<evidence type="ECO:0000256" key="8">
    <source>
        <dbReference type="ARBA" id="ARBA00022840"/>
    </source>
</evidence>
<evidence type="ECO:0000256" key="2">
    <source>
        <dbReference type="ARBA" id="ARBA00007261"/>
    </source>
</evidence>
<proteinExistence type="inferred from homology"/>
<evidence type="ECO:0000256" key="9">
    <source>
        <dbReference type="ARBA" id="ARBA00023049"/>
    </source>
</evidence>
<evidence type="ECO:0000256" key="6">
    <source>
        <dbReference type="ARBA" id="ARBA00022801"/>
    </source>
</evidence>
<evidence type="ECO:0000313" key="13">
    <source>
        <dbReference type="EMBL" id="MBD2842354.1"/>
    </source>
</evidence>
<accession>A0ABR8KR15</accession>
<evidence type="ECO:0000256" key="3">
    <source>
        <dbReference type="ARBA" id="ARBA00022670"/>
    </source>
</evidence>
<keyword evidence="8" id="KW-0067">ATP-binding</keyword>
<protein>
    <submittedName>
        <fullName evidence="13">Insulinase family protein</fullName>
    </submittedName>
</protein>
<dbReference type="SUPFAM" id="SSF63411">
    <property type="entry name" value="LuxS/MPP-like metallohydrolase"/>
    <property type="match status" value="3"/>
</dbReference>
<keyword evidence="6" id="KW-0378">Hydrolase</keyword>
<evidence type="ECO:0000256" key="1">
    <source>
        <dbReference type="ARBA" id="ARBA00001947"/>
    </source>
</evidence>
<keyword evidence="11" id="KW-0732">Signal</keyword>
<dbReference type="EMBL" id="JACXLC010000001">
    <property type="protein sequence ID" value="MBD2842354.1"/>
    <property type="molecule type" value="Genomic_DNA"/>
</dbReference>
<keyword evidence="9" id="KW-0482">Metalloprotease</keyword>
<dbReference type="InterPro" id="IPR020587">
    <property type="entry name" value="RecA_monomer-monomer_interface"/>
</dbReference>
<dbReference type="InterPro" id="IPR011249">
    <property type="entry name" value="Metalloenz_LuxS/M16"/>
</dbReference>
<sequence>MRLPARAIAAGLTFALPGFALTSGLDAQEPVPATEQSPDQDKATWAFETSDVAVDPGYVFGELDNGLRYILRQNSTPEGTALVRMRIDSGSLDETETERGLSHYLEHMAFNGSTGIPEGEMIKLLEREGLAFGADTNASTGFEAITYMLNLPRNDEDLLDTALMLMRETASELTIAPDAVERERGVVLSERRDRAGFRQRAQEDGFEFLAPDARFADRLPIGTIESLETASAEQLRALYERTYTPANTVLVIVGDFPTELMERTIRAKFADWQAAPAPVDPETGPLDITRKGLTDIYIDPALPESVAFSRLSPWRDRPDTVAERRASVIRSLGYRIVNRRLSRLSRGEDAPFRAARFGSNDIFEDARATTLTVSSADGEWRKGVLAAVREVHQAMTFGFTQAEIDEQLASFRTALENAVEGEATRTNQAYAGAALSLVSNDRIPTTPAYRLALLEEVEDELTPDNVLASLKDDAAPLLEPLIRFQGRQAPEGGEDALRTALADGLALPIAAPEDTGALEFAYTDFGDPGVVVSDTTEERLGFRYIKFANGVRLTLKKTDIREDRISFRISVDGGNLLNTAEEPLKTAMVSALAAGGLGQHSQDELRTILAGRTVGFGLASNAESFVIGSNTTPRDLGLQLQVAAATLIDPGYRREGVEIYRRGIENYFANLDATPSSALSTQIGSILADGDPRFSLQPKESFLALDYARLEAAIGDRLRRGAIEIALVGDLDEEAAIAAVAATLGALPPREADFLPRNEARIRSFTEDRSPRVLTHSGESDQAILRFYWPTTDDDDFEETLRIWLLSEAVRLEMLDRLREELGQAYSPYATTLSSRVYDDYGTFSLGASIDVDQIGATREAITKMLIDIRDGDAIDGDLLERARKPLLETYDNALKSLGGWMGLADNAQSQPDRLERFFDGPELLMKITPADLKTVANQYLDPETALEVIVVPGEEARAASD</sequence>
<dbReference type="InterPro" id="IPR007863">
    <property type="entry name" value="Peptidase_M16_C"/>
</dbReference>
<gene>
    <name evidence="13" type="ORF">IB285_08810</name>
</gene>
<dbReference type="Pfam" id="PF00675">
    <property type="entry name" value="Peptidase_M16"/>
    <property type="match status" value="1"/>
</dbReference>
<feature type="domain" description="RecA family profile 2" evidence="12">
    <location>
        <begin position="529"/>
        <end position="602"/>
    </location>
</feature>
<dbReference type="Pfam" id="PF05193">
    <property type="entry name" value="Peptidase_M16_C"/>
    <property type="match status" value="2"/>
</dbReference>
<dbReference type="PROSITE" id="PS50163">
    <property type="entry name" value="RECA_3"/>
    <property type="match status" value="1"/>
</dbReference>
<feature type="signal peptide" evidence="11">
    <location>
        <begin position="1"/>
        <end position="20"/>
    </location>
</feature>
<reference evidence="13 14" key="1">
    <citation type="submission" date="2020-09" db="EMBL/GenBank/DDBJ databases">
        <authorList>
            <person name="Yoon J.-W."/>
        </authorList>
    </citation>
    <scope>NUCLEOTIDE SEQUENCE [LARGE SCALE GENOMIC DNA]</scope>
    <source>
        <strain evidence="13 14">KMU-140</strain>
    </source>
</reference>
<keyword evidence="4" id="KW-0479">Metal-binding</keyword>
<organism evidence="13 14">
    <name type="scientific">Erythrobacter rubeus</name>
    <dbReference type="NCBI Taxonomy" id="2760803"/>
    <lineage>
        <taxon>Bacteria</taxon>
        <taxon>Pseudomonadati</taxon>
        <taxon>Pseudomonadota</taxon>
        <taxon>Alphaproteobacteria</taxon>
        <taxon>Sphingomonadales</taxon>
        <taxon>Erythrobacteraceae</taxon>
        <taxon>Erythrobacter/Porphyrobacter group</taxon>
        <taxon>Erythrobacter</taxon>
    </lineage>
</organism>
<dbReference type="InterPro" id="IPR050626">
    <property type="entry name" value="Peptidase_M16"/>
</dbReference>
<dbReference type="PANTHER" id="PTHR43690">
    <property type="entry name" value="NARDILYSIN"/>
    <property type="match status" value="1"/>
</dbReference>
<dbReference type="Proteomes" id="UP000635384">
    <property type="component" value="Unassembled WGS sequence"/>
</dbReference>
<name>A0ABR8KR15_9SPHN</name>
<keyword evidence="5" id="KW-0547">Nucleotide-binding</keyword>
<evidence type="ECO:0000256" key="11">
    <source>
        <dbReference type="SAM" id="SignalP"/>
    </source>
</evidence>
<comment type="cofactor">
    <cofactor evidence="1">
        <name>Zn(2+)</name>
        <dbReference type="ChEBI" id="CHEBI:29105"/>
    </cofactor>
</comment>
<dbReference type="InterPro" id="IPR001431">
    <property type="entry name" value="Pept_M16_Zn_BS"/>
</dbReference>
<comment type="similarity">
    <text evidence="2 10">Belongs to the peptidase M16 family.</text>
</comment>
<evidence type="ECO:0000256" key="10">
    <source>
        <dbReference type="RuleBase" id="RU004447"/>
    </source>
</evidence>
<dbReference type="RefSeq" id="WP_190787819.1">
    <property type="nucleotide sequence ID" value="NZ_JACXLC010000001.1"/>
</dbReference>
<feature type="chain" id="PRO_5046742668" evidence="11">
    <location>
        <begin position="21"/>
        <end position="962"/>
    </location>
</feature>